<keyword evidence="3" id="KW-1185">Reference proteome</keyword>
<dbReference type="Pfam" id="PF07714">
    <property type="entry name" value="PK_Tyr_Ser-Thr"/>
    <property type="match status" value="1"/>
</dbReference>
<gene>
    <name evidence="2" type="ORF">BLNAU_17186</name>
</gene>
<dbReference type="PROSITE" id="PS50011">
    <property type="entry name" value="PROTEIN_KINASE_DOM"/>
    <property type="match status" value="1"/>
</dbReference>
<dbReference type="EMBL" id="JARBJD010000189">
    <property type="protein sequence ID" value="KAK2947861.1"/>
    <property type="molecule type" value="Genomic_DNA"/>
</dbReference>
<evidence type="ECO:0000313" key="2">
    <source>
        <dbReference type="EMBL" id="KAK2947861.1"/>
    </source>
</evidence>
<comment type="caution">
    <text evidence="2">The sequence shown here is derived from an EMBL/GenBank/DDBJ whole genome shotgun (WGS) entry which is preliminary data.</text>
</comment>
<dbReference type="InterPro" id="IPR001245">
    <property type="entry name" value="Ser-Thr/Tyr_kinase_cat_dom"/>
</dbReference>
<evidence type="ECO:0000259" key="1">
    <source>
        <dbReference type="PROSITE" id="PS50011"/>
    </source>
</evidence>
<dbReference type="InterPro" id="IPR011009">
    <property type="entry name" value="Kinase-like_dom_sf"/>
</dbReference>
<sequence>MNGQSSKGYSEGQRWMAPEVANKKVEIDTNKAAVFSLGLILWEIETGLVPFGEVDAVNAQRQLGTGSLPLMNSWTNESKIELVRRCLSLDVHERPTLDEISSLLESDVELGKPAMDKHHVEES</sequence>
<dbReference type="PANTHER" id="PTHR23257">
    <property type="entry name" value="SERINE-THREONINE PROTEIN KINASE"/>
    <property type="match status" value="1"/>
</dbReference>
<proteinExistence type="predicted"/>
<evidence type="ECO:0000313" key="3">
    <source>
        <dbReference type="Proteomes" id="UP001281761"/>
    </source>
</evidence>
<organism evidence="2 3">
    <name type="scientific">Blattamonas nauphoetae</name>
    <dbReference type="NCBI Taxonomy" id="2049346"/>
    <lineage>
        <taxon>Eukaryota</taxon>
        <taxon>Metamonada</taxon>
        <taxon>Preaxostyla</taxon>
        <taxon>Oxymonadida</taxon>
        <taxon>Blattamonas</taxon>
    </lineage>
</organism>
<dbReference type="InterPro" id="IPR000719">
    <property type="entry name" value="Prot_kinase_dom"/>
</dbReference>
<dbReference type="Proteomes" id="UP001281761">
    <property type="component" value="Unassembled WGS sequence"/>
</dbReference>
<name>A0ABQ9XC55_9EUKA</name>
<dbReference type="InterPro" id="IPR050167">
    <property type="entry name" value="Ser_Thr_protein_kinase"/>
</dbReference>
<feature type="domain" description="Protein kinase" evidence="1">
    <location>
        <begin position="1"/>
        <end position="115"/>
    </location>
</feature>
<dbReference type="Gene3D" id="1.10.510.10">
    <property type="entry name" value="Transferase(Phosphotransferase) domain 1"/>
    <property type="match status" value="1"/>
</dbReference>
<protein>
    <recommendedName>
        <fullName evidence="1">Protein kinase domain-containing protein</fullName>
    </recommendedName>
</protein>
<accession>A0ABQ9XC55</accession>
<dbReference type="SUPFAM" id="SSF56112">
    <property type="entry name" value="Protein kinase-like (PK-like)"/>
    <property type="match status" value="1"/>
</dbReference>
<reference evidence="2 3" key="1">
    <citation type="journal article" date="2022" name="bioRxiv">
        <title>Genomics of Preaxostyla Flagellates Illuminates Evolutionary Transitions and the Path Towards Mitochondrial Loss.</title>
        <authorList>
            <person name="Novak L.V.F."/>
            <person name="Treitli S.C."/>
            <person name="Pyrih J."/>
            <person name="Halakuc P."/>
            <person name="Pipaliya S.V."/>
            <person name="Vacek V."/>
            <person name="Brzon O."/>
            <person name="Soukal P."/>
            <person name="Eme L."/>
            <person name="Dacks J.B."/>
            <person name="Karnkowska A."/>
            <person name="Elias M."/>
            <person name="Hampl V."/>
        </authorList>
    </citation>
    <scope>NUCLEOTIDE SEQUENCE [LARGE SCALE GENOMIC DNA]</scope>
    <source>
        <strain evidence="2">NAU3</strain>
        <tissue evidence="2">Gut</tissue>
    </source>
</reference>